<dbReference type="RefSeq" id="WP_301699326.1">
    <property type="nucleotide sequence ID" value="NZ_JAUJYW010000005.1"/>
</dbReference>
<proteinExistence type="predicted"/>
<name>A0ABT8PVN7_9ENTR</name>
<keyword evidence="3" id="KW-1185">Reference proteome</keyword>
<dbReference type="SUPFAM" id="SSF47598">
    <property type="entry name" value="Ribbon-helix-helix"/>
    <property type="match status" value="1"/>
</dbReference>
<feature type="region of interest" description="Disordered" evidence="1">
    <location>
        <begin position="1"/>
        <end position="30"/>
    </location>
</feature>
<evidence type="ECO:0000313" key="3">
    <source>
        <dbReference type="Proteomes" id="UP001174867"/>
    </source>
</evidence>
<dbReference type="EMBL" id="JAUJYW010000005">
    <property type="protein sequence ID" value="MDN8600324.1"/>
    <property type="molecule type" value="Genomic_DNA"/>
</dbReference>
<comment type="caution">
    <text evidence="2">The sequence shown here is derived from an EMBL/GenBank/DDBJ whole genome shotgun (WGS) entry which is preliminary data.</text>
</comment>
<reference evidence="2 3" key="1">
    <citation type="submission" date="2023-07" db="EMBL/GenBank/DDBJ databases">
        <title>Citrobacter selenititolerans sp. nov., isolated from seleniferous soil.</title>
        <authorList>
            <person name="Zhang S."/>
            <person name="Li K."/>
            <person name="Peng J."/>
            <person name="Wang H."/>
            <person name="Sun J."/>
            <person name="Guo Y."/>
        </authorList>
    </citation>
    <scope>NUCLEOTIDE SEQUENCE [LARGE SCALE GENOMIC DNA]</scope>
    <source>
        <strain evidence="2 3">S2-9</strain>
    </source>
</reference>
<dbReference type="Proteomes" id="UP001174867">
    <property type="component" value="Unassembled WGS sequence"/>
</dbReference>
<dbReference type="Pfam" id="PF05534">
    <property type="entry name" value="HicB"/>
    <property type="match status" value="1"/>
</dbReference>
<dbReference type="Gene3D" id="1.10.1220.10">
    <property type="entry name" value="Met repressor-like"/>
    <property type="match status" value="1"/>
</dbReference>
<dbReference type="InterPro" id="IPR008651">
    <property type="entry name" value="Uncharacterised_HicB"/>
</dbReference>
<dbReference type="InterPro" id="IPR010985">
    <property type="entry name" value="Ribbon_hlx_hlx"/>
</dbReference>
<accession>A0ABT8PVN7</accession>
<dbReference type="InterPro" id="IPR013321">
    <property type="entry name" value="Arc_rbn_hlx_hlx"/>
</dbReference>
<sequence length="71" mass="8113">MVKKTALKLSPVVPRPVDATTANHRPGDTKPLQIRIDPLLHRDIKIAAAEQGKSITAFLLECYEYWRRMNK</sequence>
<evidence type="ECO:0000313" key="2">
    <source>
        <dbReference type="EMBL" id="MDN8600324.1"/>
    </source>
</evidence>
<protein>
    <submittedName>
        <fullName evidence="2">Toxin-antitoxin system HicB family antitoxin</fullName>
    </submittedName>
</protein>
<gene>
    <name evidence="2" type="ORF">Q0A17_13015</name>
</gene>
<organism evidence="2 3">
    <name type="scientific">Citrobacter enshiensis</name>
    <dbReference type="NCBI Taxonomy" id="2971264"/>
    <lineage>
        <taxon>Bacteria</taxon>
        <taxon>Pseudomonadati</taxon>
        <taxon>Pseudomonadota</taxon>
        <taxon>Gammaproteobacteria</taxon>
        <taxon>Enterobacterales</taxon>
        <taxon>Enterobacteriaceae</taxon>
        <taxon>Citrobacter</taxon>
    </lineage>
</organism>
<evidence type="ECO:0000256" key="1">
    <source>
        <dbReference type="SAM" id="MobiDB-lite"/>
    </source>
</evidence>